<dbReference type="NCBIfam" id="TIGR00208">
    <property type="entry name" value="fliS"/>
    <property type="match status" value="1"/>
</dbReference>
<evidence type="ECO:0000256" key="1">
    <source>
        <dbReference type="ARBA" id="ARBA00004514"/>
    </source>
</evidence>
<dbReference type="Pfam" id="PF02561">
    <property type="entry name" value="FliS"/>
    <property type="match status" value="1"/>
</dbReference>
<dbReference type="PANTHER" id="PTHR34773:SF1">
    <property type="entry name" value="FLAGELLAR SECRETION CHAPERONE FLIS"/>
    <property type="match status" value="1"/>
</dbReference>
<evidence type="ECO:0000313" key="8">
    <source>
        <dbReference type="Proteomes" id="UP001303532"/>
    </source>
</evidence>
<reference evidence="7 8" key="1">
    <citation type="submission" date="2023-01" db="EMBL/GenBank/DDBJ databases">
        <title>Sporosarcina sp. nov., isolated from Korean tranditional fermented seafood 'Jeotgal'.</title>
        <authorList>
            <person name="Yang A.-I."/>
        </authorList>
    </citation>
    <scope>NUCLEOTIDE SEQUENCE [LARGE SCALE GENOMIC DNA]</scope>
    <source>
        <strain evidence="7 8">B2O-1</strain>
    </source>
</reference>
<evidence type="ECO:0000256" key="3">
    <source>
        <dbReference type="ARBA" id="ARBA00022490"/>
    </source>
</evidence>
<keyword evidence="7" id="KW-0282">Flagellum</keyword>
<organism evidence="7 8">
    <name type="scientific">Sporosarcina jeotgali</name>
    <dbReference type="NCBI Taxonomy" id="3020056"/>
    <lineage>
        <taxon>Bacteria</taxon>
        <taxon>Bacillati</taxon>
        <taxon>Bacillota</taxon>
        <taxon>Bacilli</taxon>
        <taxon>Bacillales</taxon>
        <taxon>Caryophanaceae</taxon>
        <taxon>Sporosarcina</taxon>
    </lineage>
</organism>
<gene>
    <name evidence="7" type="primary">fliS</name>
    <name evidence="7" type="ORF">PGH26_03665</name>
</gene>
<proteinExistence type="inferred from homology"/>
<dbReference type="CDD" id="cd16098">
    <property type="entry name" value="FliS"/>
    <property type="match status" value="1"/>
</dbReference>
<evidence type="ECO:0000256" key="6">
    <source>
        <dbReference type="PIRNR" id="PIRNR039090"/>
    </source>
</evidence>
<keyword evidence="7" id="KW-0969">Cilium</keyword>
<comment type="subcellular location">
    <subcellularLocation>
        <location evidence="1 6">Cytoplasm</location>
        <location evidence="1 6">Cytosol</location>
    </subcellularLocation>
</comment>
<dbReference type="EMBL" id="CP116341">
    <property type="protein sequence ID" value="WOV85038.1"/>
    <property type="molecule type" value="Genomic_DNA"/>
</dbReference>
<dbReference type="InterPro" id="IPR036584">
    <property type="entry name" value="FliS_sf"/>
</dbReference>
<dbReference type="PANTHER" id="PTHR34773">
    <property type="entry name" value="FLAGELLAR SECRETION CHAPERONE FLIS"/>
    <property type="match status" value="1"/>
</dbReference>
<dbReference type="RefSeq" id="WP_323692674.1">
    <property type="nucleotide sequence ID" value="NZ_CP116341.1"/>
</dbReference>
<dbReference type="PIRSF" id="PIRSF039090">
    <property type="entry name" value="Flis"/>
    <property type="match status" value="1"/>
</dbReference>
<keyword evidence="8" id="KW-1185">Reference proteome</keyword>
<dbReference type="Proteomes" id="UP001303532">
    <property type="component" value="Chromosome"/>
</dbReference>
<dbReference type="InterPro" id="IPR003713">
    <property type="entry name" value="FliS"/>
</dbReference>
<name>A0ABZ0KYV1_9BACL</name>
<evidence type="ECO:0000256" key="4">
    <source>
        <dbReference type="ARBA" id="ARBA00022795"/>
    </source>
</evidence>
<evidence type="ECO:0000256" key="2">
    <source>
        <dbReference type="ARBA" id="ARBA00008787"/>
    </source>
</evidence>
<keyword evidence="4 6" id="KW-1005">Bacterial flagellum biogenesis</keyword>
<protein>
    <recommendedName>
        <fullName evidence="6">Flagellar secretion chaperone FliS</fullName>
    </recommendedName>
</protein>
<evidence type="ECO:0000313" key="7">
    <source>
        <dbReference type="EMBL" id="WOV85038.1"/>
    </source>
</evidence>
<keyword evidence="7" id="KW-0966">Cell projection</keyword>
<comment type="similarity">
    <text evidence="2 6">Belongs to the FliS family.</text>
</comment>
<sequence length="134" mass="15095">MVMHNPYATYQNNSVTTSTPGELTLMLYNGCLKFIQQAKRAVEVNNLEDKNVAVQKAQAIISELMITLDVTAFPAAKDMLVLYEFANSRLIDGNIKNDSALFDEAAGIMTEFRDTWKQVIQLNRQKQYGNVSEI</sequence>
<accession>A0ABZ0KYV1</accession>
<keyword evidence="3 6" id="KW-0963">Cytoplasm</keyword>
<dbReference type="Gene3D" id="1.20.120.340">
    <property type="entry name" value="Flagellar protein FliS"/>
    <property type="match status" value="1"/>
</dbReference>
<dbReference type="SUPFAM" id="SSF101116">
    <property type="entry name" value="Flagellar export chaperone FliS"/>
    <property type="match status" value="1"/>
</dbReference>
<evidence type="ECO:0000256" key="5">
    <source>
        <dbReference type="ARBA" id="ARBA00023186"/>
    </source>
</evidence>
<keyword evidence="5" id="KW-0143">Chaperone</keyword>